<evidence type="ECO:0000313" key="2">
    <source>
        <dbReference type="Proteomes" id="UP001296104"/>
    </source>
</evidence>
<comment type="caution">
    <text evidence="1">The sequence shown here is derived from an EMBL/GenBank/DDBJ whole genome shotgun (WGS) entry which is preliminary data.</text>
</comment>
<name>A0AAI9EAW4_9PEZI</name>
<gene>
    <name evidence="1" type="ORF">LECACI_7A004552</name>
</gene>
<dbReference type="CDD" id="cd09917">
    <property type="entry name" value="F-box_SF"/>
    <property type="match status" value="1"/>
</dbReference>
<protein>
    <recommendedName>
        <fullName evidence="3">F-box domain-containing protein</fullName>
    </recommendedName>
</protein>
<accession>A0AAI9EAW4</accession>
<keyword evidence="2" id="KW-1185">Reference proteome</keyword>
<reference evidence="1" key="1">
    <citation type="submission" date="2023-11" db="EMBL/GenBank/DDBJ databases">
        <authorList>
            <person name="Alioto T."/>
            <person name="Alioto T."/>
            <person name="Gomez Garrido J."/>
        </authorList>
    </citation>
    <scope>NUCLEOTIDE SEQUENCE</scope>
</reference>
<dbReference type="AlphaFoldDB" id="A0AAI9EAW4"/>
<dbReference type="EMBL" id="CAVMBE010000025">
    <property type="protein sequence ID" value="CAK4015050.1"/>
    <property type="molecule type" value="Genomic_DNA"/>
</dbReference>
<evidence type="ECO:0008006" key="3">
    <source>
        <dbReference type="Google" id="ProtNLM"/>
    </source>
</evidence>
<proteinExistence type="predicted"/>
<organism evidence="1 2">
    <name type="scientific">Lecanosticta acicola</name>
    <dbReference type="NCBI Taxonomy" id="111012"/>
    <lineage>
        <taxon>Eukaryota</taxon>
        <taxon>Fungi</taxon>
        <taxon>Dikarya</taxon>
        <taxon>Ascomycota</taxon>
        <taxon>Pezizomycotina</taxon>
        <taxon>Dothideomycetes</taxon>
        <taxon>Dothideomycetidae</taxon>
        <taxon>Mycosphaerellales</taxon>
        <taxon>Mycosphaerellaceae</taxon>
        <taxon>Lecanosticta</taxon>
    </lineage>
</organism>
<sequence length="162" mass="19197">MPCPQLPSELWLEIFHYCSARDLWLSLRKTNGLLEACAEDIICKDILHEFTISYTFSLGAGTRPRWYDVKPSIILCFSGLSKYNSQYALFDKIAFRPEPYHQRAWEKWNQICCGESVGEDWEWKVAWNGEDVRRMKMPRLMISRDHGAWCDWREMLDGYFSP</sequence>
<evidence type="ECO:0000313" key="1">
    <source>
        <dbReference type="EMBL" id="CAK4015050.1"/>
    </source>
</evidence>
<dbReference type="Proteomes" id="UP001296104">
    <property type="component" value="Unassembled WGS sequence"/>
</dbReference>